<dbReference type="PANTHER" id="PTHR11461:SF313">
    <property type="entry name" value="SERPIN-Z5-RELATED"/>
    <property type="match status" value="1"/>
</dbReference>
<reference evidence="2 3" key="1">
    <citation type="journal article" date="2019" name="Sci. Rep.">
        <title>A high-quality genome of Eragrostis curvula grass provides insights into Poaceae evolution and supports new strategies to enhance forage quality.</title>
        <authorList>
            <person name="Carballo J."/>
            <person name="Santos B.A.C.M."/>
            <person name="Zappacosta D."/>
            <person name="Garbus I."/>
            <person name="Selva J.P."/>
            <person name="Gallo C.A."/>
            <person name="Diaz A."/>
            <person name="Albertini E."/>
            <person name="Caccamo M."/>
            <person name="Echenique V."/>
        </authorList>
    </citation>
    <scope>NUCLEOTIDE SEQUENCE [LARGE SCALE GENOMIC DNA]</scope>
    <source>
        <strain evidence="3">cv. Victoria</strain>
        <tissue evidence="2">Leaf</tissue>
    </source>
</reference>
<dbReference type="Gramene" id="TVU25018">
    <property type="protein sequence ID" value="TVU25018"/>
    <property type="gene ID" value="EJB05_27492"/>
</dbReference>
<organism evidence="2 3">
    <name type="scientific">Eragrostis curvula</name>
    <name type="common">weeping love grass</name>
    <dbReference type="NCBI Taxonomy" id="38414"/>
    <lineage>
        <taxon>Eukaryota</taxon>
        <taxon>Viridiplantae</taxon>
        <taxon>Streptophyta</taxon>
        <taxon>Embryophyta</taxon>
        <taxon>Tracheophyta</taxon>
        <taxon>Spermatophyta</taxon>
        <taxon>Magnoliopsida</taxon>
        <taxon>Liliopsida</taxon>
        <taxon>Poales</taxon>
        <taxon>Poaceae</taxon>
        <taxon>PACMAD clade</taxon>
        <taxon>Chloridoideae</taxon>
        <taxon>Eragrostideae</taxon>
        <taxon>Eragrostidinae</taxon>
        <taxon>Eragrostis</taxon>
    </lineage>
</organism>
<dbReference type="PANTHER" id="PTHR11461">
    <property type="entry name" value="SERINE PROTEASE INHIBITOR, SERPIN"/>
    <property type="match status" value="1"/>
</dbReference>
<dbReference type="InterPro" id="IPR000215">
    <property type="entry name" value="Serpin_fam"/>
</dbReference>
<dbReference type="Gene3D" id="2.30.39.10">
    <property type="entry name" value="Alpha-1-antitrypsin, domain 1"/>
    <property type="match status" value="1"/>
</dbReference>
<protein>
    <recommendedName>
        <fullName evidence="1">Serpin domain-containing protein</fullName>
    </recommendedName>
</protein>
<evidence type="ECO:0000259" key="1">
    <source>
        <dbReference type="Pfam" id="PF00079"/>
    </source>
</evidence>
<evidence type="ECO:0000313" key="3">
    <source>
        <dbReference type="Proteomes" id="UP000324897"/>
    </source>
</evidence>
<dbReference type="GO" id="GO:0004867">
    <property type="term" value="F:serine-type endopeptidase inhibitor activity"/>
    <property type="evidence" value="ECO:0007669"/>
    <property type="project" value="InterPro"/>
</dbReference>
<evidence type="ECO:0000313" key="2">
    <source>
        <dbReference type="EMBL" id="TVU25018.1"/>
    </source>
</evidence>
<gene>
    <name evidence="2" type="ORF">EJB05_27492</name>
</gene>
<keyword evidence="3" id="KW-1185">Reference proteome</keyword>
<dbReference type="InterPro" id="IPR036186">
    <property type="entry name" value="Serpin_sf"/>
</dbReference>
<dbReference type="Proteomes" id="UP000324897">
    <property type="component" value="Chromosome 2"/>
</dbReference>
<name>A0A5J9UNT5_9POAL</name>
<comment type="caution">
    <text evidence="2">The sequence shown here is derived from an EMBL/GenBank/DDBJ whole genome shotgun (WGS) entry which is preliminary data.</text>
</comment>
<accession>A0A5J9UNT5</accession>
<dbReference type="InterPro" id="IPR042185">
    <property type="entry name" value="Serpin_sf_2"/>
</dbReference>
<dbReference type="InterPro" id="IPR023796">
    <property type="entry name" value="Serpin_dom"/>
</dbReference>
<dbReference type="EMBL" id="RWGY01000013">
    <property type="protein sequence ID" value="TVU25018.1"/>
    <property type="molecule type" value="Genomic_DNA"/>
</dbReference>
<dbReference type="GO" id="GO:0005615">
    <property type="term" value="C:extracellular space"/>
    <property type="evidence" value="ECO:0007669"/>
    <property type="project" value="InterPro"/>
</dbReference>
<dbReference type="AlphaFoldDB" id="A0A5J9UNT5"/>
<dbReference type="SUPFAM" id="SSF56574">
    <property type="entry name" value="Serpins"/>
    <property type="match status" value="1"/>
</dbReference>
<dbReference type="Pfam" id="PF00079">
    <property type="entry name" value="Serpin"/>
    <property type="match status" value="1"/>
</dbReference>
<feature type="domain" description="Serpin" evidence="1">
    <location>
        <begin position="55"/>
        <end position="111"/>
    </location>
</feature>
<feature type="non-terminal residue" evidence="2">
    <location>
        <position position="1"/>
    </location>
</feature>
<dbReference type="OrthoDB" id="1063785at2759"/>
<proteinExistence type="predicted"/>
<sequence length="114" mass="12815">MASWTRKEKYVELMLPKFKIAFRWGQLGDALRQLGLSLPLAGDGRPECRVRRGGVNELGTEAAAVTMSMLYGAGRPLPEKVEFIVDHPFTFFIMEEWYGVRVFVAGHVLDPTEG</sequence>